<evidence type="ECO:0000256" key="1">
    <source>
        <dbReference type="ARBA" id="ARBA00011079"/>
    </source>
</evidence>
<dbReference type="AlphaFoldDB" id="A0ABD3M970"/>
<feature type="compositionally biased region" description="Polar residues" evidence="6">
    <location>
        <begin position="13"/>
        <end position="23"/>
    </location>
</feature>
<feature type="region of interest" description="Disordered" evidence="6">
    <location>
        <begin position="1"/>
        <end position="23"/>
    </location>
</feature>
<dbReference type="Gene3D" id="1.20.120.980">
    <property type="entry name" value="Serine carboxypeptidase S28, SKS domain"/>
    <property type="match status" value="1"/>
</dbReference>
<dbReference type="Proteomes" id="UP001530293">
    <property type="component" value="Unassembled WGS sequence"/>
</dbReference>
<keyword evidence="2" id="KW-0645">Protease</keyword>
<sequence>MPSSYGAIDGYESNGSRVGSQQQPHRSKPCIIIAGVVLCIVVLLTNLLALASNAFPPNKVIGTDDDADFTDENRALFYHDQLVDHFDPSDTSTWSNRYYASTEYFKGPGHPIFLIVGGEGSLDHGMLYPFVTQHLAPYFGAAVIEIEHRFYGPYQPIVGRTATVEELIELLTPQQAMADMVRLTSVFKDRIDCSSHRPSNEYCPVISVGGSYPGFLSAMFRLVYPNFVDISYASSAPLKLYDQSADQNVYYDTVTKAAERLSPGCADAVRTTLREAKKLIELSPSVQDAVKSMKMCVDSVPEYITNVTILSDDVMMAVGFTFADYDMDAYPPGPDLGLYKACQVFQDEQTVSALEMVANFFQLSNEDDEAGGEVGEKEVDDDNGCFDLSTFLPDGDNPRIATSDWSGSGAGSDGKMWDFQLCTTLIDPIGFSSESMFPPRKWTYKDLTEYCHLRYGEKVVPQPFALVRNTGFDDLVRANASHILFTNGMQDMWSGGSYLEDLSDTILALNFANGAHHSDLSHVGPSENDTEDIREGFAKITNILETWLHEIKGTES</sequence>
<keyword evidence="7" id="KW-0812">Transmembrane</keyword>
<keyword evidence="7" id="KW-1133">Transmembrane helix</keyword>
<evidence type="ECO:0000256" key="5">
    <source>
        <dbReference type="ARBA" id="ARBA00023180"/>
    </source>
</evidence>
<dbReference type="GO" id="GO:0008233">
    <property type="term" value="F:peptidase activity"/>
    <property type="evidence" value="ECO:0007669"/>
    <property type="project" value="UniProtKB-KW"/>
</dbReference>
<reference evidence="8 9" key="1">
    <citation type="submission" date="2024-10" db="EMBL/GenBank/DDBJ databases">
        <title>Updated reference genomes for cyclostephanoid diatoms.</title>
        <authorList>
            <person name="Roberts W.R."/>
            <person name="Alverson A.J."/>
        </authorList>
    </citation>
    <scope>NUCLEOTIDE SEQUENCE [LARGE SCALE GENOMIC DNA]</scope>
    <source>
        <strain evidence="8 9">AJA232-27</strain>
    </source>
</reference>
<gene>
    <name evidence="8" type="ORF">ACHAWU_001768</name>
</gene>
<evidence type="ECO:0000256" key="4">
    <source>
        <dbReference type="ARBA" id="ARBA00022801"/>
    </source>
</evidence>
<dbReference type="PANTHER" id="PTHR11010">
    <property type="entry name" value="PROTEASE S28 PRO-X CARBOXYPEPTIDASE-RELATED"/>
    <property type="match status" value="1"/>
</dbReference>
<dbReference type="EMBL" id="JALLBG020000224">
    <property type="protein sequence ID" value="KAL3758752.1"/>
    <property type="molecule type" value="Genomic_DNA"/>
</dbReference>
<keyword evidence="9" id="KW-1185">Reference proteome</keyword>
<dbReference type="InterPro" id="IPR029058">
    <property type="entry name" value="AB_hydrolase_fold"/>
</dbReference>
<accession>A0ABD3M970</accession>
<dbReference type="SUPFAM" id="SSF53474">
    <property type="entry name" value="alpha/beta-Hydrolases"/>
    <property type="match status" value="1"/>
</dbReference>
<dbReference type="Gene3D" id="3.40.50.1820">
    <property type="entry name" value="alpha/beta hydrolase"/>
    <property type="match status" value="1"/>
</dbReference>
<protein>
    <submittedName>
        <fullName evidence="8">Uncharacterized protein</fullName>
    </submittedName>
</protein>
<evidence type="ECO:0000256" key="2">
    <source>
        <dbReference type="ARBA" id="ARBA00022670"/>
    </source>
</evidence>
<evidence type="ECO:0000313" key="8">
    <source>
        <dbReference type="EMBL" id="KAL3758752.1"/>
    </source>
</evidence>
<feature type="transmembrane region" description="Helical" evidence="7">
    <location>
        <begin position="30"/>
        <end position="51"/>
    </location>
</feature>
<organism evidence="8 9">
    <name type="scientific">Discostella pseudostelligera</name>
    <dbReference type="NCBI Taxonomy" id="259834"/>
    <lineage>
        <taxon>Eukaryota</taxon>
        <taxon>Sar</taxon>
        <taxon>Stramenopiles</taxon>
        <taxon>Ochrophyta</taxon>
        <taxon>Bacillariophyta</taxon>
        <taxon>Coscinodiscophyceae</taxon>
        <taxon>Thalassiosirophycidae</taxon>
        <taxon>Stephanodiscales</taxon>
        <taxon>Stephanodiscaceae</taxon>
        <taxon>Discostella</taxon>
    </lineage>
</organism>
<keyword evidence="7" id="KW-0472">Membrane</keyword>
<comment type="caution">
    <text evidence="8">The sequence shown here is derived from an EMBL/GenBank/DDBJ whole genome shotgun (WGS) entry which is preliminary data.</text>
</comment>
<evidence type="ECO:0000256" key="7">
    <source>
        <dbReference type="SAM" id="Phobius"/>
    </source>
</evidence>
<proteinExistence type="inferred from homology"/>
<keyword evidence="5" id="KW-0325">Glycoprotein</keyword>
<dbReference type="InterPro" id="IPR042269">
    <property type="entry name" value="Ser_carbopepase_S28_SKS"/>
</dbReference>
<dbReference type="PANTHER" id="PTHR11010:SF38">
    <property type="entry name" value="LYSOSOMAL PRO-X CARBOXYPEPTIDASE"/>
    <property type="match status" value="1"/>
</dbReference>
<dbReference type="InterPro" id="IPR008758">
    <property type="entry name" value="Peptidase_S28"/>
</dbReference>
<keyword evidence="4" id="KW-0378">Hydrolase</keyword>
<evidence type="ECO:0000313" key="9">
    <source>
        <dbReference type="Proteomes" id="UP001530293"/>
    </source>
</evidence>
<name>A0ABD3M970_9STRA</name>
<dbReference type="Pfam" id="PF05577">
    <property type="entry name" value="Peptidase_S28"/>
    <property type="match status" value="1"/>
</dbReference>
<comment type="similarity">
    <text evidence="1">Belongs to the peptidase S28 family.</text>
</comment>
<dbReference type="GO" id="GO:0006508">
    <property type="term" value="P:proteolysis"/>
    <property type="evidence" value="ECO:0007669"/>
    <property type="project" value="UniProtKB-KW"/>
</dbReference>
<keyword evidence="3" id="KW-0732">Signal</keyword>
<evidence type="ECO:0000256" key="6">
    <source>
        <dbReference type="SAM" id="MobiDB-lite"/>
    </source>
</evidence>
<evidence type="ECO:0000256" key="3">
    <source>
        <dbReference type="ARBA" id="ARBA00022729"/>
    </source>
</evidence>